<feature type="region of interest" description="Disordered" evidence="2">
    <location>
        <begin position="112"/>
        <end position="151"/>
    </location>
</feature>
<dbReference type="InterPro" id="IPR019171">
    <property type="entry name" value="MIX23"/>
</dbReference>
<evidence type="ECO:0000313" key="3">
    <source>
        <dbReference type="EMBL" id="KAL1408964.1"/>
    </source>
</evidence>
<protein>
    <submittedName>
        <fullName evidence="3">Uncharacterized protein</fullName>
    </submittedName>
</protein>
<dbReference type="EMBL" id="JBBXJM010000004">
    <property type="protein sequence ID" value="KAL1408964.1"/>
    <property type="molecule type" value="Genomic_DNA"/>
</dbReference>
<proteinExistence type="inferred from homology"/>
<evidence type="ECO:0000313" key="4">
    <source>
        <dbReference type="Proteomes" id="UP001565368"/>
    </source>
</evidence>
<feature type="compositionally biased region" description="Basic and acidic residues" evidence="2">
    <location>
        <begin position="136"/>
        <end position="145"/>
    </location>
</feature>
<keyword evidence="4" id="KW-1185">Reference proteome</keyword>
<dbReference type="Proteomes" id="UP001565368">
    <property type="component" value="Unassembled WGS sequence"/>
</dbReference>
<comment type="similarity">
    <text evidence="1">Belongs to the MIX23 family.</text>
</comment>
<reference evidence="3 4" key="1">
    <citation type="submission" date="2023-08" db="EMBL/GenBank/DDBJ databases">
        <title>Annotated Genome Sequence of Vanrija albida AlHP1.</title>
        <authorList>
            <person name="Herzog R."/>
        </authorList>
    </citation>
    <scope>NUCLEOTIDE SEQUENCE [LARGE SCALE GENOMIC DNA]</scope>
    <source>
        <strain evidence="3 4">AlHP1</strain>
    </source>
</reference>
<gene>
    <name evidence="3" type="ORF">Q8F55_005781</name>
</gene>
<dbReference type="RefSeq" id="XP_069208908.1">
    <property type="nucleotide sequence ID" value="XM_069354266.1"/>
</dbReference>
<organism evidence="3 4">
    <name type="scientific">Vanrija albida</name>
    <dbReference type="NCBI Taxonomy" id="181172"/>
    <lineage>
        <taxon>Eukaryota</taxon>
        <taxon>Fungi</taxon>
        <taxon>Dikarya</taxon>
        <taxon>Basidiomycota</taxon>
        <taxon>Agaricomycotina</taxon>
        <taxon>Tremellomycetes</taxon>
        <taxon>Trichosporonales</taxon>
        <taxon>Trichosporonaceae</taxon>
        <taxon>Vanrija</taxon>
    </lineage>
</organism>
<name>A0ABR3Q2L7_9TREE</name>
<comment type="caution">
    <text evidence="3">The sequence shown here is derived from an EMBL/GenBank/DDBJ whole genome shotgun (WGS) entry which is preliminary data.</text>
</comment>
<accession>A0ABR3Q2L7</accession>
<evidence type="ECO:0000256" key="1">
    <source>
        <dbReference type="ARBA" id="ARBA00024204"/>
    </source>
</evidence>
<dbReference type="PANTHER" id="PTHR31905">
    <property type="entry name" value="COILED-COIL DOMAIN-CONTAINING PROTEIN 58"/>
    <property type="match status" value="1"/>
</dbReference>
<dbReference type="PANTHER" id="PTHR31905:SF2">
    <property type="entry name" value="PROTEIN MIX23"/>
    <property type="match status" value="1"/>
</dbReference>
<sequence>MPAPPFGTASAYTDSFPAPPPRELTVSAETCFNLTVFRDVVRQYRKLDDQVVTRLNRAQAQLRDEARVGKGGSSEGMCAKMWTEMISGWTHRQTLLTYCIGTVEGSMAAKRAAAGGPTDERLAAAPPRPAGVQGGAHERGVREEQAVSDSLHSESSVEAIVRKRTLEVFKSRCPFFTPPPGRDRAWWDIAESGRTSSGPE</sequence>
<evidence type="ECO:0000256" key="2">
    <source>
        <dbReference type="SAM" id="MobiDB-lite"/>
    </source>
</evidence>
<dbReference type="Pfam" id="PF09774">
    <property type="entry name" value="MIX23"/>
    <property type="match status" value="1"/>
</dbReference>
<dbReference type="GeneID" id="95986824"/>